<evidence type="ECO:0000313" key="3">
    <source>
        <dbReference type="Proteomes" id="UP000075714"/>
    </source>
</evidence>
<feature type="compositionally biased region" description="Low complexity" evidence="1">
    <location>
        <begin position="534"/>
        <end position="554"/>
    </location>
</feature>
<keyword evidence="3" id="KW-1185">Reference proteome</keyword>
<evidence type="ECO:0000256" key="1">
    <source>
        <dbReference type="SAM" id="MobiDB-lite"/>
    </source>
</evidence>
<feature type="region of interest" description="Disordered" evidence="1">
    <location>
        <begin position="532"/>
        <end position="554"/>
    </location>
</feature>
<name>A0A150GHQ7_GONPE</name>
<dbReference type="GO" id="GO:0071944">
    <property type="term" value="C:cell periphery"/>
    <property type="evidence" value="ECO:0007669"/>
    <property type="project" value="TreeGrafter"/>
</dbReference>
<organism evidence="2 3">
    <name type="scientific">Gonium pectorale</name>
    <name type="common">Green alga</name>
    <dbReference type="NCBI Taxonomy" id="33097"/>
    <lineage>
        <taxon>Eukaryota</taxon>
        <taxon>Viridiplantae</taxon>
        <taxon>Chlorophyta</taxon>
        <taxon>core chlorophytes</taxon>
        <taxon>Chlorophyceae</taxon>
        <taxon>CS clade</taxon>
        <taxon>Chlamydomonadales</taxon>
        <taxon>Volvocaceae</taxon>
        <taxon>Gonium</taxon>
    </lineage>
</organism>
<dbReference type="PANTHER" id="PTHR12393:SF6">
    <property type="entry name" value="SPHINGOMYELIN PHOSPHODIESTERASE 2"/>
    <property type="match status" value="1"/>
</dbReference>
<dbReference type="Gene3D" id="1.25.40.20">
    <property type="entry name" value="Ankyrin repeat-containing domain"/>
    <property type="match status" value="2"/>
</dbReference>
<dbReference type="GO" id="GO:0030149">
    <property type="term" value="P:sphingolipid catabolic process"/>
    <property type="evidence" value="ECO:0007669"/>
    <property type="project" value="TreeGrafter"/>
</dbReference>
<dbReference type="GO" id="GO:0046513">
    <property type="term" value="P:ceramide biosynthetic process"/>
    <property type="evidence" value="ECO:0007669"/>
    <property type="project" value="TreeGrafter"/>
</dbReference>
<evidence type="ECO:0008006" key="4">
    <source>
        <dbReference type="Google" id="ProtNLM"/>
    </source>
</evidence>
<dbReference type="EMBL" id="LSYV01000023">
    <property type="protein sequence ID" value="KXZ49329.1"/>
    <property type="molecule type" value="Genomic_DNA"/>
</dbReference>
<gene>
    <name evidence="2" type="ORF">GPECTOR_22g923</name>
</gene>
<accession>A0A150GHQ7</accession>
<dbReference type="GO" id="GO:0004620">
    <property type="term" value="F:phospholipase activity"/>
    <property type="evidence" value="ECO:0007669"/>
    <property type="project" value="TreeGrafter"/>
</dbReference>
<protein>
    <recommendedName>
        <fullName evidence="4">Ankyrin repeat domain-containing protein</fullName>
    </recommendedName>
</protein>
<dbReference type="GO" id="GO:0016020">
    <property type="term" value="C:membrane"/>
    <property type="evidence" value="ECO:0007669"/>
    <property type="project" value="TreeGrafter"/>
</dbReference>
<dbReference type="SUPFAM" id="SSF48403">
    <property type="entry name" value="Ankyrin repeat"/>
    <property type="match status" value="1"/>
</dbReference>
<reference evidence="3" key="1">
    <citation type="journal article" date="2016" name="Nat. Commun.">
        <title>The Gonium pectorale genome demonstrates co-option of cell cycle regulation during the evolution of multicellularity.</title>
        <authorList>
            <person name="Hanschen E.R."/>
            <person name="Marriage T.N."/>
            <person name="Ferris P.J."/>
            <person name="Hamaji T."/>
            <person name="Toyoda A."/>
            <person name="Fujiyama A."/>
            <person name="Neme R."/>
            <person name="Noguchi H."/>
            <person name="Minakuchi Y."/>
            <person name="Suzuki M."/>
            <person name="Kawai-Toyooka H."/>
            <person name="Smith D.R."/>
            <person name="Sparks H."/>
            <person name="Anderson J."/>
            <person name="Bakaric R."/>
            <person name="Luria V."/>
            <person name="Karger A."/>
            <person name="Kirschner M.W."/>
            <person name="Durand P.M."/>
            <person name="Michod R.E."/>
            <person name="Nozaki H."/>
            <person name="Olson B.J."/>
        </authorList>
    </citation>
    <scope>NUCLEOTIDE SEQUENCE [LARGE SCALE GENOMIC DNA]</scope>
    <source>
        <strain evidence="3">NIES-2863</strain>
    </source>
</reference>
<dbReference type="InterPro" id="IPR036770">
    <property type="entry name" value="Ankyrin_rpt-contain_sf"/>
</dbReference>
<proteinExistence type="predicted"/>
<dbReference type="GO" id="GO:0005783">
    <property type="term" value="C:endoplasmic reticulum"/>
    <property type="evidence" value="ECO:0007669"/>
    <property type="project" value="TreeGrafter"/>
</dbReference>
<dbReference type="PANTHER" id="PTHR12393">
    <property type="entry name" value="SPHINGOMYELIN PHOSPHODIESTERASE RELATED"/>
    <property type="match status" value="1"/>
</dbReference>
<evidence type="ECO:0000313" key="2">
    <source>
        <dbReference type="EMBL" id="KXZ49329.1"/>
    </source>
</evidence>
<dbReference type="Proteomes" id="UP000075714">
    <property type="component" value="Unassembled WGS sequence"/>
</dbReference>
<comment type="caution">
    <text evidence="2">The sequence shown here is derived from an EMBL/GenBank/DDBJ whole genome shotgun (WGS) entry which is preliminary data.</text>
</comment>
<sequence>MQGPPSQQDAGLVASASSRVFPELLPELAGEIVGWMEPNEVPFFRLVNKAAAAQFSSPQHTTIRLSEPVPPHAFAAHWLAPGSTRGLTLKRRRQLLCLTAASGVVANLEVAVRAAGCLPTSEVFEAAASAGKLEPCRWLWEQGCPTKNSKFYTKRSGLLAAAAGGGHRHVCEWLLTLGLAWTAGGAREAARGGHVGLMEWLLALRPQLNPHELVVCGAAHGCELATLQQQWGEWGLMEEFVMKDVLAAAARSPTPDWTAKVEWLDAQGCPWNAQAAVEAVACPDAASRLAWLRSPGYPMGTAAVCAAAGAGNLAALLYLLAEVGAGDDDDQGWERASRSAAATGHLEALQALHAAGRPLVIQDCALSAAENGHVHVLAWLVELEGDEWLGAGAGLLAAAARSGSLELLAWLVERGCDGWSNGATAGAVESGCEGALEWLVARGCPMKEDGWLYSAACRNGDLAMARLLRRLGAPWGPAGRVVSEAACCDPVPMLRWLLEEGCPVGDYEAARARAEGGDSDRAEALQALEDHRAAQQQEGAGAAAAAAAAADNVG</sequence>
<dbReference type="AlphaFoldDB" id="A0A150GHQ7"/>